<dbReference type="InterPro" id="IPR052164">
    <property type="entry name" value="Anthracycline_SecMetBiosynth"/>
</dbReference>
<sequence>MGDPVVHWEIGGHDMAALRKFYGKAFGWTMTDAGPDYTIAEPGDGGLAGGIMRSPADRPPYVTIYVRVDDLGAKLAEIRKLGGEVVVPPTDIDESMAFALFADPGGAIVGLLWQAPSSGG</sequence>
<dbReference type="AlphaFoldDB" id="A0A318LPL9"/>
<name>A0A318LPL9_9PSEU</name>
<accession>A0A318LPL9</accession>
<dbReference type="PANTHER" id="PTHR33993">
    <property type="entry name" value="GLYOXALASE-RELATED"/>
    <property type="match status" value="1"/>
</dbReference>
<dbReference type="OrthoDB" id="9793039at2"/>
<dbReference type="RefSeq" id="WP_110336507.1">
    <property type="nucleotide sequence ID" value="NZ_MASU01000005.1"/>
</dbReference>
<organism evidence="2 3">
    <name type="scientific">Prauserella flavalba</name>
    <dbReference type="NCBI Taxonomy" id="1477506"/>
    <lineage>
        <taxon>Bacteria</taxon>
        <taxon>Bacillati</taxon>
        <taxon>Actinomycetota</taxon>
        <taxon>Actinomycetes</taxon>
        <taxon>Pseudonocardiales</taxon>
        <taxon>Pseudonocardiaceae</taxon>
        <taxon>Prauserella</taxon>
    </lineage>
</organism>
<evidence type="ECO:0000313" key="2">
    <source>
        <dbReference type="EMBL" id="PXY36496.1"/>
    </source>
</evidence>
<dbReference type="PROSITE" id="PS51819">
    <property type="entry name" value="VOC"/>
    <property type="match status" value="1"/>
</dbReference>
<dbReference type="CDD" id="cd07247">
    <property type="entry name" value="SgaA_N_like"/>
    <property type="match status" value="1"/>
</dbReference>
<dbReference type="EMBL" id="MASU01000005">
    <property type="protein sequence ID" value="PXY36496.1"/>
    <property type="molecule type" value="Genomic_DNA"/>
</dbReference>
<dbReference type="Proteomes" id="UP000247892">
    <property type="component" value="Unassembled WGS sequence"/>
</dbReference>
<keyword evidence="3" id="KW-1185">Reference proteome</keyword>
<evidence type="ECO:0000259" key="1">
    <source>
        <dbReference type="PROSITE" id="PS51819"/>
    </source>
</evidence>
<dbReference type="Pfam" id="PF00903">
    <property type="entry name" value="Glyoxalase"/>
    <property type="match status" value="1"/>
</dbReference>
<dbReference type="SUPFAM" id="SSF54593">
    <property type="entry name" value="Glyoxalase/Bleomycin resistance protein/Dihydroxybiphenyl dioxygenase"/>
    <property type="match status" value="1"/>
</dbReference>
<dbReference type="InterPro" id="IPR029068">
    <property type="entry name" value="Glyas_Bleomycin-R_OHBP_Dase"/>
</dbReference>
<reference evidence="2 3" key="1">
    <citation type="submission" date="2016-07" db="EMBL/GenBank/DDBJ databases">
        <title>Draft genome sequence of Prauserella sp. YIM 121212, isolated from alkaline soil.</title>
        <authorList>
            <person name="Ruckert C."/>
            <person name="Albersmeier A."/>
            <person name="Jiang C.-L."/>
            <person name="Jiang Y."/>
            <person name="Kalinowski J."/>
            <person name="Schneider O."/>
            <person name="Winkler A."/>
            <person name="Zotchev S.B."/>
        </authorList>
    </citation>
    <scope>NUCLEOTIDE SEQUENCE [LARGE SCALE GENOMIC DNA]</scope>
    <source>
        <strain evidence="2 3">YIM 121212</strain>
    </source>
</reference>
<protein>
    <recommendedName>
        <fullName evidence="1">VOC domain-containing protein</fullName>
    </recommendedName>
</protein>
<dbReference type="PANTHER" id="PTHR33993:SF14">
    <property type="entry name" value="GB|AAF24581.1"/>
    <property type="match status" value="1"/>
</dbReference>
<dbReference type="InterPro" id="IPR004360">
    <property type="entry name" value="Glyas_Fos-R_dOase_dom"/>
</dbReference>
<evidence type="ECO:0000313" key="3">
    <source>
        <dbReference type="Proteomes" id="UP000247892"/>
    </source>
</evidence>
<dbReference type="InterPro" id="IPR037523">
    <property type="entry name" value="VOC_core"/>
</dbReference>
<feature type="domain" description="VOC" evidence="1">
    <location>
        <begin position="4"/>
        <end position="114"/>
    </location>
</feature>
<gene>
    <name evidence="2" type="ORF">BA062_13975</name>
</gene>
<dbReference type="Gene3D" id="3.10.180.10">
    <property type="entry name" value="2,3-Dihydroxybiphenyl 1,2-Dioxygenase, domain 1"/>
    <property type="match status" value="1"/>
</dbReference>
<proteinExistence type="predicted"/>
<comment type="caution">
    <text evidence="2">The sequence shown here is derived from an EMBL/GenBank/DDBJ whole genome shotgun (WGS) entry which is preliminary data.</text>
</comment>